<proteinExistence type="predicted"/>
<dbReference type="Proteomes" id="UP000002051">
    <property type="component" value="Chromosome 8"/>
</dbReference>
<evidence type="ECO:0000313" key="4">
    <source>
        <dbReference type="Proteomes" id="UP000002051"/>
    </source>
</evidence>
<reference evidence="3" key="3">
    <citation type="submission" date="2015-04" db="UniProtKB">
        <authorList>
            <consortium name="EnsemblPlants"/>
        </authorList>
    </citation>
    <scope>IDENTIFICATION</scope>
    <source>
        <strain evidence="3">cv. Jemalong A17</strain>
    </source>
</reference>
<evidence type="ECO:0000313" key="3">
    <source>
        <dbReference type="EnsemblPlants" id="KEH20695"/>
    </source>
</evidence>
<dbReference type="HOGENOM" id="CLU_2100564_0_0_1"/>
<reference evidence="2 4" key="2">
    <citation type="journal article" date="2014" name="BMC Genomics">
        <title>An improved genome release (version Mt4.0) for the model legume Medicago truncatula.</title>
        <authorList>
            <person name="Tang H."/>
            <person name="Krishnakumar V."/>
            <person name="Bidwell S."/>
            <person name="Rosen B."/>
            <person name="Chan A."/>
            <person name="Zhou S."/>
            <person name="Gentzbittel L."/>
            <person name="Childs K.L."/>
            <person name="Yandell M."/>
            <person name="Gundlach H."/>
            <person name="Mayer K.F."/>
            <person name="Schwartz D.C."/>
            <person name="Town C.D."/>
        </authorList>
    </citation>
    <scope>GENOME REANNOTATION</scope>
    <source>
        <strain evidence="2">A17</strain>
        <strain evidence="3 4">cv. Jemalong A17</strain>
    </source>
</reference>
<organism evidence="2 4">
    <name type="scientific">Medicago truncatula</name>
    <name type="common">Barrel medic</name>
    <name type="synonym">Medicago tribuloides</name>
    <dbReference type="NCBI Taxonomy" id="3880"/>
    <lineage>
        <taxon>Eukaryota</taxon>
        <taxon>Viridiplantae</taxon>
        <taxon>Streptophyta</taxon>
        <taxon>Embryophyta</taxon>
        <taxon>Tracheophyta</taxon>
        <taxon>Spermatophyta</taxon>
        <taxon>Magnoliopsida</taxon>
        <taxon>eudicotyledons</taxon>
        <taxon>Gunneridae</taxon>
        <taxon>Pentapetalae</taxon>
        <taxon>rosids</taxon>
        <taxon>fabids</taxon>
        <taxon>Fabales</taxon>
        <taxon>Fabaceae</taxon>
        <taxon>Papilionoideae</taxon>
        <taxon>50 kb inversion clade</taxon>
        <taxon>NPAAA clade</taxon>
        <taxon>Hologalegina</taxon>
        <taxon>IRL clade</taxon>
        <taxon>Trifolieae</taxon>
        <taxon>Medicago</taxon>
    </lineage>
</organism>
<dbReference type="EnsemblPlants" id="KEH20695">
    <property type="protein sequence ID" value="KEH20695"/>
    <property type="gene ID" value="MTR_8g487720"/>
</dbReference>
<evidence type="ECO:0000313" key="2">
    <source>
        <dbReference type="EMBL" id="KEH20695.1"/>
    </source>
</evidence>
<protein>
    <submittedName>
        <fullName evidence="2 3">Uncharacterized protein</fullName>
    </submittedName>
</protein>
<dbReference type="EMBL" id="CM001224">
    <property type="protein sequence ID" value="KEH20695.1"/>
    <property type="molecule type" value="Genomic_DNA"/>
</dbReference>
<name>A0A072U4D4_MEDTR</name>
<keyword evidence="4" id="KW-1185">Reference proteome</keyword>
<gene>
    <name evidence="2" type="ordered locus">MTR_8g487720</name>
</gene>
<reference evidence="2 4" key="1">
    <citation type="journal article" date="2011" name="Nature">
        <title>The Medicago genome provides insight into the evolution of rhizobial symbioses.</title>
        <authorList>
            <person name="Young N.D."/>
            <person name="Debelle F."/>
            <person name="Oldroyd G.E."/>
            <person name="Geurts R."/>
            <person name="Cannon S.B."/>
            <person name="Udvardi M.K."/>
            <person name="Benedito V.A."/>
            <person name="Mayer K.F."/>
            <person name="Gouzy J."/>
            <person name="Schoof H."/>
            <person name="Van de Peer Y."/>
            <person name="Proost S."/>
            <person name="Cook D.R."/>
            <person name="Meyers B.C."/>
            <person name="Spannagl M."/>
            <person name="Cheung F."/>
            <person name="De Mita S."/>
            <person name="Krishnakumar V."/>
            <person name="Gundlach H."/>
            <person name="Zhou S."/>
            <person name="Mudge J."/>
            <person name="Bharti A.K."/>
            <person name="Murray J.D."/>
            <person name="Naoumkina M.A."/>
            <person name="Rosen B."/>
            <person name="Silverstein K.A."/>
            <person name="Tang H."/>
            <person name="Rombauts S."/>
            <person name="Zhao P.X."/>
            <person name="Zhou P."/>
            <person name="Barbe V."/>
            <person name="Bardou P."/>
            <person name="Bechner M."/>
            <person name="Bellec A."/>
            <person name="Berger A."/>
            <person name="Berges H."/>
            <person name="Bidwell S."/>
            <person name="Bisseling T."/>
            <person name="Choisne N."/>
            <person name="Couloux A."/>
            <person name="Denny R."/>
            <person name="Deshpande S."/>
            <person name="Dai X."/>
            <person name="Doyle J.J."/>
            <person name="Dudez A.M."/>
            <person name="Farmer A.D."/>
            <person name="Fouteau S."/>
            <person name="Franken C."/>
            <person name="Gibelin C."/>
            <person name="Gish J."/>
            <person name="Goldstein S."/>
            <person name="Gonzalez A.J."/>
            <person name="Green P.J."/>
            <person name="Hallab A."/>
            <person name="Hartog M."/>
            <person name="Hua A."/>
            <person name="Humphray S.J."/>
            <person name="Jeong D.H."/>
            <person name="Jing Y."/>
            <person name="Jocker A."/>
            <person name="Kenton S.M."/>
            <person name="Kim D.J."/>
            <person name="Klee K."/>
            <person name="Lai H."/>
            <person name="Lang C."/>
            <person name="Lin S."/>
            <person name="Macmil S.L."/>
            <person name="Magdelenat G."/>
            <person name="Matthews L."/>
            <person name="McCorrison J."/>
            <person name="Monaghan E.L."/>
            <person name="Mun J.H."/>
            <person name="Najar F.Z."/>
            <person name="Nicholson C."/>
            <person name="Noirot C."/>
            <person name="O'Bleness M."/>
            <person name="Paule C.R."/>
            <person name="Poulain J."/>
            <person name="Prion F."/>
            <person name="Qin B."/>
            <person name="Qu C."/>
            <person name="Retzel E.F."/>
            <person name="Riddle C."/>
            <person name="Sallet E."/>
            <person name="Samain S."/>
            <person name="Samson N."/>
            <person name="Sanders I."/>
            <person name="Saurat O."/>
            <person name="Scarpelli C."/>
            <person name="Schiex T."/>
            <person name="Segurens B."/>
            <person name="Severin A.J."/>
            <person name="Sherrier D.J."/>
            <person name="Shi R."/>
            <person name="Sims S."/>
            <person name="Singer S.R."/>
            <person name="Sinharoy S."/>
            <person name="Sterck L."/>
            <person name="Viollet A."/>
            <person name="Wang B.B."/>
            <person name="Wang K."/>
            <person name="Wang M."/>
            <person name="Wang X."/>
            <person name="Warfsmann J."/>
            <person name="Weissenbach J."/>
            <person name="White D.D."/>
            <person name="White J.D."/>
            <person name="Wiley G.B."/>
            <person name="Wincker P."/>
            <person name="Xing Y."/>
            <person name="Yang L."/>
            <person name="Yao Z."/>
            <person name="Ying F."/>
            <person name="Zhai J."/>
            <person name="Zhou L."/>
            <person name="Zuber A."/>
            <person name="Denarie J."/>
            <person name="Dixon R.A."/>
            <person name="May G.D."/>
            <person name="Schwartz D.C."/>
            <person name="Rogers J."/>
            <person name="Quetier F."/>
            <person name="Town C.D."/>
            <person name="Roe B.A."/>
        </authorList>
    </citation>
    <scope>NUCLEOTIDE SEQUENCE [LARGE SCALE GENOMIC DNA]</scope>
    <source>
        <strain evidence="2">A17</strain>
        <strain evidence="3 4">cv. Jemalong A17</strain>
    </source>
</reference>
<sequence length="116" mass="13183">MVIIGLNGLVPKETDSNDMIKLKFKIKFKISNLDKTVDTQIAGKPTQAGKIHNGPAVHNTKLHEMKQHERQPTPKKLRDLQPIRKRAKCISTPKQNKNIHRFHVKITASLANVYIT</sequence>
<dbReference type="AlphaFoldDB" id="A0A072U4D4"/>
<feature type="compositionally biased region" description="Basic and acidic residues" evidence="1">
    <location>
        <begin position="65"/>
        <end position="82"/>
    </location>
</feature>
<accession>A0A072U4D4</accession>
<feature type="region of interest" description="Disordered" evidence="1">
    <location>
        <begin position="65"/>
        <end position="92"/>
    </location>
</feature>
<evidence type="ECO:0000256" key="1">
    <source>
        <dbReference type="SAM" id="MobiDB-lite"/>
    </source>
</evidence>